<dbReference type="Gene3D" id="1.10.760.10">
    <property type="entry name" value="Cytochrome c-like domain"/>
    <property type="match status" value="1"/>
</dbReference>
<keyword evidence="5" id="KW-1133">Transmembrane helix</keyword>
<dbReference type="GO" id="GO:0046872">
    <property type="term" value="F:metal ion binding"/>
    <property type="evidence" value="ECO:0007669"/>
    <property type="project" value="UniProtKB-KW"/>
</dbReference>
<evidence type="ECO:0000256" key="1">
    <source>
        <dbReference type="ARBA" id="ARBA00022617"/>
    </source>
</evidence>
<name>A0A8J2FN87_9BACT</name>
<keyword evidence="3 4" id="KW-0408">Iron</keyword>
<dbReference type="GO" id="GO:0020037">
    <property type="term" value="F:heme binding"/>
    <property type="evidence" value="ECO:0007669"/>
    <property type="project" value="InterPro"/>
</dbReference>
<organism evidence="7 8">
    <name type="scientific">Candidatus Methylacidithermus pantelleriae</name>
    <dbReference type="NCBI Taxonomy" id="2744239"/>
    <lineage>
        <taxon>Bacteria</taxon>
        <taxon>Pseudomonadati</taxon>
        <taxon>Verrucomicrobiota</taxon>
        <taxon>Methylacidiphilae</taxon>
        <taxon>Methylacidiphilales</taxon>
        <taxon>Methylacidiphilaceae</taxon>
        <taxon>Candidatus Methylacidithermus</taxon>
    </lineage>
</organism>
<keyword evidence="5" id="KW-0812">Transmembrane</keyword>
<dbReference type="SUPFAM" id="SSF46626">
    <property type="entry name" value="Cytochrome c"/>
    <property type="match status" value="1"/>
</dbReference>
<comment type="caution">
    <text evidence="7">The sequence shown here is derived from an EMBL/GenBank/DDBJ whole genome shotgun (WGS) entry which is preliminary data.</text>
</comment>
<keyword evidence="2 4" id="KW-0479">Metal-binding</keyword>
<keyword evidence="8" id="KW-1185">Reference proteome</keyword>
<dbReference type="EMBL" id="CAJNOB010000001">
    <property type="protein sequence ID" value="CAF0689833.1"/>
    <property type="molecule type" value="Genomic_DNA"/>
</dbReference>
<evidence type="ECO:0000256" key="3">
    <source>
        <dbReference type="ARBA" id="ARBA00023004"/>
    </source>
</evidence>
<protein>
    <submittedName>
        <fullName evidence="7">Cytochrome c-L</fullName>
    </submittedName>
</protein>
<dbReference type="Pfam" id="PF13442">
    <property type="entry name" value="Cytochrome_CBB3"/>
    <property type="match status" value="1"/>
</dbReference>
<reference evidence="7" key="1">
    <citation type="submission" date="2021-02" db="EMBL/GenBank/DDBJ databases">
        <authorList>
            <person name="Cremers G."/>
            <person name="Picone N."/>
        </authorList>
    </citation>
    <scope>NUCLEOTIDE SEQUENCE</scope>
    <source>
        <strain evidence="7">PQ17</strain>
    </source>
</reference>
<dbReference type="InterPro" id="IPR036909">
    <property type="entry name" value="Cyt_c-like_dom_sf"/>
</dbReference>
<evidence type="ECO:0000313" key="8">
    <source>
        <dbReference type="Proteomes" id="UP000663859"/>
    </source>
</evidence>
<evidence type="ECO:0000313" key="7">
    <source>
        <dbReference type="EMBL" id="CAF0689833.1"/>
    </source>
</evidence>
<evidence type="ECO:0000256" key="2">
    <source>
        <dbReference type="ARBA" id="ARBA00022723"/>
    </source>
</evidence>
<accession>A0A8J2FN87</accession>
<evidence type="ECO:0000256" key="5">
    <source>
        <dbReference type="SAM" id="Phobius"/>
    </source>
</evidence>
<dbReference type="InterPro" id="IPR009056">
    <property type="entry name" value="Cyt_c-like_dom"/>
</dbReference>
<sequence>MKSSMKNGVRRYLGRENTLPNVGFGWVVVGVASLGLFFVPLGGYGATKNPYQNDPKAIEEGKKIWFSVGCTGCHGAGGGGGMCPSVGDDIWVFGGDDETLFRLIKGQIPQQTMPRTFGQILSDDQIWKVLAFVRTLKFAGGSSGSATGVPGASMDAHGPTTVSIPMEERSCAVIAANRRLLTTLLPSVPGYRRSYVCVLSSNLSVDSIEGLVSKKAQVRAEKGFGEALAKRWKLPVQAFDDSVDAFETPVEEILAGKLDAAILWAPMAGFALWHLDKGHKLKVLPLKETAEPPEGYRGQSGGSGYVEKCAQAIAAVLGSYGVKPSGS</sequence>
<proteinExistence type="predicted"/>
<keyword evidence="1 4" id="KW-0349">Heme</keyword>
<evidence type="ECO:0000256" key="4">
    <source>
        <dbReference type="PROSITE-ProRule" id="PRU00433"/>
    </source>
</evidence>
<dbReference type="PROSITE" id="PS51007">
    <property type="entry name" value="CYTC"/>
    <property type="match status" value="1"/>
</dbReference>
<evidence type="ECO:0000259" key="6">
    <source>
        <dbReference type="PROSITE" id="PS51007"/>
    </source>
</evidence>
<dbReference type="Proteomes" id="UP000663859">
    <property type="component" value="Unassembled WGS sequence"/>
</dbReference>
<keyword evidence="5" id="KW-0472">Membrane</keyword>
<feature type="transmembrane region" description="Helical" evidence="5">
    <location>
        <begin position="21"/>
        <end position="46"/>
    </location>
</feature>
<gene>
    <name evidence="7" type="primary">xoxG</name>
    <name evidence="7" type="ORF">MPNT_10390</name>
</gene>
<feature type="domain" description="Cytochrome c" evidence="6">
    <location>
        <begin position="56"/>
        <end position="137"/>
    </location>
</feature>
<dbReference type="GO" id="GO:0009055">
    <property type="term" value="F:electron transfer activity"/>
    <property type="evidence" value="ECO:0007669"/>
    <property type="project" value="InterPro"/>
</dbReference>
<dbReference type="AlphaFoldDB" id="A0A8J2FN87"/>